<evidence type="ECO:0000313" key="4">
    <source>
        <dbReference type="EMBL" id="CAF4894739.1"/>
    </source>
</evidence>
<proteinExistence type="predicted"/>
<sequence length="321" mass="36373">KKMSFIEGVGDDLLYAFSFLGFIGIIILAWFSSHVNNIHLPATLFIIEGRTRLRNDEQAERDSSSPSRDLNSPNEQTPPLSSINETSTEHESDNDSSENDEYMYEQTPTSAESNTSQAQESPLDSNESESQIATDEQEDQSLRITIKFLNETQKSILANATDTISKVKRLYFADELASNKIVRFIYQGRELQDSETLRTCNIRDQTTIHCQISIRRLPTPNRINDDASAGHVNTNGFDTLSLIDTSPISISPYFMFLMTLMLGSAWYLRIKYRILFTPISTIILLLITIILLIFTCGLLLTARRQVSDTRIPAQLRHVHLD</sequence>
<evidence type="ECO:0000256" key="2">
    <source>
        <dbReference type="SAM" id="Phobius"/>
    </source>
</evidence>
<evidence type="ECO:0000313" key="5">
    <source>
        <dbReference type="Proteomes" id="UP000663848"/>
    </source>
</evidence>
<evidence type="ECO:0000256" key="1">
    <source>
        <dbReference type="SAM" id="MobiDB-lite"/>
    </source>
</evidence>
<feature type="transmembrane region" description="Helical" evidence="2">
    <location>
        <begin position="275"/>
        <end position="300"/>
    </location>
</feature>
<dbReference type="EMBL" id="CAJOBR010009583">
    <property type="protein sequence ID" value="CAF4894739.1"/>
    <property type="molecule type" value="Genomic_DNA"/>
</dbReference>
<keyword evidence="2" id="KW-0812">Transmembrane</keyword>
<accession>A0A821UTA7</accession>
<dbReference type="CDD" id="cd17057">
    <property type="entry name" value="Ubl_TMUB1_like"/>
    <property type="match status" value="1"/>
</dbReference>
<name>A0A821UTA7_9BILA</name>
<dbReference type="InterPro" id="IPR040352">
    <property type="entry name" value="TMUB1/2"/>
</dbReference>
<dbReference type="InterPro" id="IPR000626">
    <property type="entry name" value="Ubiquitin-like_dom"/>
</dbReference>
<protein>
    <recommendedName>
        <fullName evidence="3">Ubiquitin-like domain-containing protein</fullName>
    </recommendedName>
</protein>
<reference evidence="4" key="1">
    <citation type="submission" date="2021-02" db="EMBL/GenBank/DDBJ databases">
        <authorList>
            <person name="Nowell W R."/>
        </authorList>
    </citation>
    <scope>NUCLEOTIDE SEQUENCE</scope>
</reference>
<dbReference type="InterPro" id="IPR029071">
    <property type="entry name" value="Ubiquitin-like_domsf"/>
</dbReference>
<dbReference type="AlphaFoldDB" id="A0A821UTA7"/>
<dbReference type="PANTHER" id="PTHR14557:SF5">
    <property type="entry name" value="UBIQUITIN-LIKE DOMAIN-CONTAINING PROTEIN"/>
    <property type="match status" value="1"/>
</dbReference>
<feature type="transmembrane region" description="Helical" evidence="2">
    <location>
        <begin position="12"/>
        <end position="31"/>
    </location>
</feature>
<feature type="transmembrane region" description="Helical" evidence="2">
    <location>
        <begin position="250"/>
        <end position="268"/>
    </location>
</feature>
<feature type="compositionally biased region" description="Acidic residues" evidence="1">
    <location>
        <begin position="94"/>
        <end position="103"/>
    </location>
</feature>
<comment type="caution">
    <text evidence="4">The sequence shown here is derived from an EMBL/GenBank/DDBJ whole genome shotgun (WGS) entry which is preliminary data.</text>
</comment>
<feature type="non-terminal residue" evidence="4">
    <location>
        <position position="1"/>
    </location>
</feature>
<dbReference type="PROSITE" id="PS50053">
    <property type="entry name" value="UBIQUITIN_2"/>
    <property type="match status" value="1"/>
</dbReference>
<feature type="compositionally biased region" description="Polar residues" evidence="1">
    <location>
        <begin position="64"/>
        <end position="86"/>
    </location>
</feature>
<keyword evidence="2" id="KW-1133">Transmembrane helix</keyword>
<dbReference type="SMART" id="SM00213">
    <property type="entry name" value="UBQ"/>
    <property type="match status" value="1"/>
</dbReference>
<gene>
    <name evidence="4" type="ORF">QYT958_LOCUS30366</name>
</gene>
<evidence type="ECO:0000259" key="3">
    <source>
        <dbReference type="PROSITE" id="PS50053"/>
    </source>
</evidence>
<dbReference type="Gene3D" id="3.10.20.90">
    <property type="entry name" value="Phosphatidylinositol 3-kinase Catalytic Subunit, Chain A, domain 1"/>
    <property type="match status" value="1"/>
</dbReference>
<dbReference type="GO" id="GO:0036503">
    <property type="term" value="P:ERAD pathway"/>
    <property type="evidence" value="ECO:0007669"/>
    <property type="project" value="InterPro"/>
</dbReference>
<dbReference type="PANTHER" id="PTHR14557">
    <property type="entry name" value="PROTEIN C7ORF21"/>
    <property type="match status" value="1"/>
</dbReference>
<feature type="domain" description="Ubiquitin-like" evidence="3">
    <location>
        <begin position="142"/>
        <end position="209"/>
    </location>
</feature>
<keyword evidence="2" id="KW-0472">Membrane</keyword>
<dbReference type="SUPFAM" id="SSF54236">
    <property type="entry name" value="Ubiquitin-like"/>
    <property type="match status" value="1"/>
</dbReference>
<dbReference type="Proteomes" id="UP000663848">
    <property type="component" value="Unassembled WGS sequence"/>
</dbReference>
<organism evidence="4 5">
    <name type="scientific">Rotaria socialis</name>
    <dbReference type="NCBI Taxonomy" id="392032"/>
    <lineage>
        <taxon>Eukaryota</taxon>
        <taxon>Metazoa</taxon>
        <taxon>Spiralia</taxon>
        <taxon>Gnathifera</taxon>
        <taxon>Rotifera</taxon>
        <taxon>Eurotatoria</taxon>
        <taxon>Bdelloidea</taxon>
        <taxon>Philodinida</taxon>
        <taxon>Philodinidae</taxon>
        <taxon>Rotaria</taxon>
    </lineage>
</organism>
<feature type="compositionally biased region" description="Polar residues" evidence="1">
    <location>
        <begin position="106"/>
        <end position="134"/>
    </location>
</feature>
<dbReference type="Pfam" id="PF00240">
    <property type="entry name" value="ubiquitin"/>
    <property type="match status" value="1"/>
</dbReference>
<feature type="region of interest" description="Disordered" evidence="1">
    <location>
        <begin position="56"/>
        <end position="138"/>
    </location>
</feature>